<gene>
    <name evidence="3" type="ORF">K443DRAFT_117139</name>
</gene>
<reference evidence="3 4" key="1">
    <citation type="submission" date="2014-04" db="EMBL/GenBank/DDBJ databases">
        <authorList>
            <consortium name="DOE Joint Genome Institute"/>
            <person name="Kuo A."/>
            <person name="Kohler A."/>
            <person name="Nagy L.G."/>
            <person name="Floudas D."/>
            <person name="Copeland A."/>
            <person name="Barry K.W."/>
            <person name="Cichocki N."/>
            <person name="Veneault-Fourrey C."/>
            <person name="LaButti K."/>
            <person name="Lindquist E.A."/>
            <person name="Lipzen A."/>
            <person name="Lundell T."/>
            <person name="Morin E."/>
            <person name="Murat C."/>
            <person name="Sun H."/>
            <person name="Tunlid A."/>
            <person name="Henrissat B."/>
            <person name="Grigoriev I.V."/>
            <person name="Hibbett D.S."/>
            <person name="Martin F."/>
            <person name="Nordberg H.P."/>
            <person name="Cantor M.N."/>
            <person name="Hua S.X."/>
        </authorList>
    </citation>
    <scope>NUCLEOTIDE SEQUENCE [LARGE SCALE GENOMIC DNA]</scope>
    <source>
        <strain evidence="3 4">LaAM-08-1</strain>
    </source>
</reference>
<keyword evidence="2" id="KW-1133">Transmembrane helix</keyword>
<feature type="region of interest" description="Disordered" evidence="1">
    <location>
        <begin position="75"/>
        <end position="109"/>
    </location>
</feature>
<proteinExistence type="predicted"/>
<keyword evidence="4" id="KW-1185">Reference proteome</keyword>
<dbReference type="HOGENOM" id="CLU_2190188_0_0_1"/>
<keyword evidence="2" id="KW-0472">Membrane</keyword>
<evidence type="ECO:0000313" key="3">
    <source>
        <dbReference type="EMBL" id="KIJ90076.1"/>
    </source>
</evidence>
<feature type="compositionally biased region" description="Polar residues" evidence="1">
    <location>
        <begin position="84"/>
        <end position="109"/>
    </location>
</feature>
<accession>A0A0C9WXH5</accession>
<keyword evidence="2" id="KW-0812">Transmembrane</keyword>
<dbReference type="AlphaFoldDB" id="A0A0C9WXH5"/>
<protein>
    <submittedName>
        <fullName evidence="3">Uncharacterized protein</fullName>
    </submittedName>
</protein>
<evidence type="ECO:0000313" key="4">
    <source>
        <dbReference type="Proteomes" id="UP000054477"/>
    </source>
</evidence>
<reference evidence="4" key="2">
    <citation type="submission" date="2015-01" db="EMBL/GenBank/DDBJ databases">
        <title>Evolutionary Origins and Diversification of the Mycorrhizal Mutualists.</title>
        <authorList>
            <consortium name="DOE Joint Genome Institute"/>
            <consortium name="Mycorrhizal Genomics Consortium"/>
            <person name="Kohler A."/>
            <person name="Kuo A."/>
            <person name="Nagy L.G."/>
            <person name="Floudas D."/>
            <person name="Copeland A."/>
            <person name="Barry K.W."/>
            <person name="Cichocki N."/>
            <person name="Veneault-Fourrey C."/>
            <person name="LaButti K."/>
            <person name="Lindquist E.A."/>
            <person name="Lipzen A."/>
            <person name="Lundell T."/>
            <person name="Morin E."/>
            <person name="Murat C."/>
            <person name="Riley R."/>
            <person name="Ohm R."/>
            <person name="Sun H."/>
            <person name="Tunlid A."/>
            <person name="Henrissat B."/>
            <person name="Grigoriev I.V."/>
            <person name="Hibbett D.S."/>
            <person name="Martin F."/>
        </authorList>
    </citation>
    <scope>NUCLEOTIDE SEQUENCE [LARGE SCALE GENOMIC DNA]</scope>
    <source>
        <strain evidence="4">LaAM-08-1</strain>
    </source>
</reference>
<dbReference type="EMBL" id="KN839297">
    <property type="protein sequence ID" value="KIJ90076.1"/>
    <property type="molecule type" value="Genomic_DNA"/>
</dbReference>
<dbReference type="Proteomes" id="UP000054477">
    <property type="component" value="Unassembled WGS sequence"/>
</dbReference>
<evidence type="ECO:0000256" key="2">
    <source>
        <dbReference type="SAM" id="Phobius"/>
    </source>
</evidence>
<feature type="transmembrane region" description="Helical" evidence="2">
    <location>
        <begin position="6"/>
        <end position="24"/>
    </location>
</feature>
<name>A0A0C9WXH5_9AGAR</name>
<organism evidence="3 4">
    <name type="scientific">Laccaria amethystina LaAM-08-1</name>
    <dbReference type="NCBI Taxonomy" id="1095629"/>
    <lineage>
        <taxon>Eukaryota</taxon>
        <taxon>Fungi</taxon>
        <taxon>Dikarya</taxon>
        <taxon>Basidiomycota</taxon>
        <taxon>Agaricomycotina</taxon>
        <taxon>Agaricomycetes</taxon>
        <taxon>Agaricomycetidae</taxon>
        <taxon>Agaricales</taxon>
        <taxon>Agaricineae</taxon>
        <taxon>Hydnangiaceae</taxon>
        <taxon>Laccaria</taxon>
    </lineage>
</organism>
<feature type="non-terminal residue" evidence="3">
    <location>
        <position position="1"/>
    </location>
</feature>
<sequence length="109" mass="12548">IYTGMGRNGIPFVYLLLIIVYLFVTDKQHLFGDHATQTRPLSSSHHHQPCSPTRPTMFVTTTALRDLPRWTFPQHNHRHAAPRCSTTHLTSADTNDPRAPTQTIYERRQ</sequence>
<evidence type="ECO:0000256" key="1">
    <source>
        <dbReference type="SAM" id="MobiDB-lite"/>
    </source>
</evidence>